<evidence type="ECO:0000256" key="3">
    <source>
        <dbReference type="ARBA" id="ARBA00022516"/>
    </source>
</evidence>
<keyword evidence="4 11" id="KW-0812">Transmembrane</keyword>
<evidence type="ECO:0000313" key="13">
    <source>
        <dbReference type="Ensembl" id="ENSEEEP00000055659.1"/>
    </source>
</evidence>
<gene>
    <name evidence="13" type="primary">SCD</name>
</gene>
<evidence type="ECO:0000256" key="1">
    <source>
        <dbReference type="ARBA" id="ARBA00004141"/>
    </source>
</evidence>
<keyword evidence="10 11" id="KW-0275">Fatty acid biosynthesis</keyword>
<evidence type="ECO:0000256" key="2">
    <source>
        <dbReference type="ARBA" id="ARBA00009295"/>
    </source>
</evidence>
<dbReference type="Proteomes" id="UP000314983">
    <property type="component" value="Chromosome 17"/>
</dbReference>
<dbReference type="GeneTree" id="ENSGT00940000162090"/>
<dbReference type="PANTHER" id="PTHR11351">
    <property type="entry name" value="ACYL-COA DESATURASE"/>
    <property type="match status" value="1"/>
</dbReference>
<sequence length="126" mass="14428">GDYCNVAGRYEPEGAENHEETEAKSKDAKKSRNRCIVWRNVILMFLLHTGALYAIILIPKAHPFTWIWSYMCFIVTALGVTAGAHRLWSHRSYKAKLPLRIFLAAANSMAFQVRKMRKKCDVTKKA</sequence>
<evidence type="ECO:0000256" key="11">
    <source>
        <dbReference type="RuleBase" id="RU000581"/>
    </source>
</evidence>
<dbReference type="GO" id="GO:0004768">
    <property type="term" value="F:stearoyl-CoA 9-desaturase activity"/>
    <property type="evidence" value="ECO:0007669"/>
    <property type="project" value="TreeGrafter"/>
</dbReference>
<evidence type="ECO:0008006" key="15">
    <source>
        <dbReference type="Google" id="ProtNLM"/>
    </source>
</evidence>
<keyword evidence="7 11" id="KW-0560">Oxidoreductase</keyword>
<evidence type="ECO:0000313" key="14">
    <source>
        <dbReference type="Proteomes" id="UP000314983"/>
    </source>
</evidence>
<evidence type="ECO:0000256" key="5">
    <source>
        <dbReference type="ARBA" id="ARBA00022832"/>
    </source>
</evidence>
<evidence type="ECO:0000256" key="10">
    <source>
        <dbReference type="ARBA" id="ARBA00023160"/>
    </source>
</evidence>
<evidence type="ECO:0000256" key="9">
    <source>
        <dbReference type="ARBA" id="ARBA00023136"/>
    </source>
</evidence>
<keyword evidence="14" id="KW-1185">Reference proteome</keyword>
<evidence type="ECO:0000256" key="4">
    <source>
        <dbReference type="ARBA" id="ARBA00022692"/>
    </source>
</evidence>
<dbReference type="GO" id="GO:0006636">
    <property type="term" value="P:unsaturated fatty acid biosynthetic process"/>
    <property type="evidence" value="ECO:0007669"/>
    <property type="project" value="TreeGrafter"/>
</dbReference>
<name>A0AAY5EGI3_ELEEL</name>
<dbReference type="GO" id="GO:0005506">
    <property type="term" value="F:iron ion binding"/>
    <property type="evidence" value="ECO:0007669"/>
    <property type="project" value="TreeGrafter"/>
</dbReference>
<keyword evidence="6 12" id="KW-1133">Transmembrane helix</keyword>
<dbReference type="PANTHER" id="PTHR11351:SF100">
    <property type="entry name" value="STEAROYL-COA DESATURASE 5"/>
    <property type="match status" value="1"/>
</dbReference>
<feature type="transmembrane region" description="Helical" evidence="12">
    <location>
        <begin position="36"/>
        <end position="58"/>
    </location>
</feature>
<dbReference type="Ensembl" id="ENSEEET00000055538.1">
    <property type="protein sequence ID" value="ENSEEEP00000055659.1"/>
    <property type="gene ID" value="ENSEEEG00000002848.2"/>
</dbReference>
<accession>A0AAY5EGI3</accession>
<reference evidence="13 14" key="1">
    <citation type="submission" date="2020-05" db="EMBL/GenBank/DDBJ databases">
        <title>Electrophorus electricus (electric eel) genome, fEleEle1, primary haplotype.</title>
        <authorList>
            <person name="Myers G."/>
            <person name="Meyer A."/>
            <person name="Fedrigo O."/>
            <person name="Formenti G."/>
            <person name="Rhie A."/>
            <person name="Tracey A."/>
            <person name="Sims Y."/>
            <person name="Jarvis E.D."/>
        </authorList>
    </citation>
    <scope>NUCLEOTIDE SEQUENCE [LARGE SCALE GENOMIC DNA]</scope>
</reference>
<feature type="transmembrane region" description="Helical" evidence="12">
    <location>
        <begin position="64"/>
        <end position="84"/>
    </location>
</feature>
<reference evidence="13" key="3">
    <citation type="submission" date="2025-09" db="UniProtKB">
        <authorList>
            <consortium name="Ensembl"/>
        </authorList>
    </citation>
    <scope>IDENTIFICATION</scope>
</reference>
<comment type="cofactor">
    <cofactor evidence="11">
        <name>Fe(2+)</name>
        <dbReference type="ChEBI" id="CHEBI:29033"/>
    </cofactor>
</comment>
<dbReference type="PRINTS" id="PR00075">
    <property type="entry name" value="FACDDSATRASE"/>
</dbReference>
<reference evidence="13" key="2">
    <citation type="submission" date="2025-08" db="UniProtKB">
        <authorList>
            <consortium name="Ensembl"/>
        </authorList>
    </citation>
    <scope>IDENTIFICATION</scope>
</reference>
<keyword evidence="9 12" id="KW-0472">Membrane</keyword>
<comment type="subcellular location">
    <subcellularLocation>
        <location evidence="1">Membrane</location>
        <topology evidence="1">Multi-pass membrane protein</topology>
    </subcellularLocation>
</comment>
<proteinExistence type="inferred from homology"/>
<keyword evidence="8" id="KW-0443">Lipid metabolism</keyword>
<comment type="domain">
    <text evidence="11">The histidine box domains are involved in binding the catalytic metal ions.</text>
</comment>
<keyword evidence="3 11" id="KW-0444">Lipid biosynthesis</keyword>
<evidence type="ECO:0000256" key="12">
    <source>
        <dbReference type="SAM" id="Phobius"/>
    </source>
</evidence>
<evidence type="ECO:0000256" key="6">
    <source>
        <dbReference type="ARBA" id="ARBA00022989"/>
    </source>
</evidence>
<dbReference type="AlphaFoldDB" id="A0AAY5EGI3"/>
<protein>
    <recommendedName>
        <fullName evidence="15">Stearoyl-CoA desaturase b</fullName>
    </recommendedName>
</protein>
<dbReference type="InterPro" id="IPR015876">
    <property type="entry name" value="Acyl-CoA_DS"/>
</dbReference>
<organism evidence="13 14">
    <name type="scientific">Electrophorus electricus</name>
    <name type="common">Electric eel</name>
    <name type="synonym">Gymnotus electricus</name>
    <dbReference type="NCBI Taxonomy" id="8005"/>
    <lineage>
        <taxon>Eukaryota</taxon>
        <taxon>Metazoa</taxon>
        <taxon>Chordata</taxon>
        <taxon>Craniata</taxon>
        <taxon>Vertebrata</taxon>
        <taxon>Euteleostomi</taxon>
        <taxon>Actinopterygii</taxon>
        <taxon>Neopterygii</taxon>
        <taxon>Teleostei</taxon>
        <taxon>Ostariophysi</taxon>
        <taxon>Gymnotiformes</taxon>
        <taxon>Gymnotoidei</taxon>
        <taxon>Gymnotidae</taxon>
        <taxon>Electrophorus</taxon>
    </lineage>
</organism>
<evidence type="ECO:0000256" key="8">
    <source>
        <dbReference type="ARBA" id="ARBA00023098"/>
    </source>
</evidence>
<dbReference type="GO" id="GO:0005789">
    <property type="term" value="C:endoplasmic reticulum membrane"/>
    <property type="evidence" value="ECO:0007669"/>
    <property type="project" value="TreeGrafter"/>
</dbReference>
<keyword evidence="5" id="KW-0276">Fatty acid metabolism</keyword>
<comment type="similarity">
    <text evidence="2 11">Belongs to the fatty acid desaturase type 1 family.</text>
</comment>
<evidence type="ECO:0000256" key="7">
    <source>
        <dbReference type="ARBA" id="ARBA00023002"/>
    </source>
</evidence>